<feature type="region of interest" description="Disordered" evidence="1">
    <location>
        <begin position="592"/>
        <end position="650"/>
    </location>
</feature>
<feature type="region of interest" description="Disordered" evidence="1">
    <location>
        <begin position="257"/>
        <end position="281"/>
    </location>
</feature>
<dbReference type="EMBL" id="CAJMWZ010004161">
    <property type="protein sequence ID" value="CAE6485690.1"/>
    <property type="molecule type" value="Genomic_DNA"/>
</dbReference>
<feature type="region of interest" description="Disordered" evidence="1">
    <location>
        <begin position="515"/>
        <end position="552"/>
    </location>
</feature>
<sequence>MRKCGSLVEIPHSAIPGVCFPFSDIDSGLMSDEISPYGHRPPTASELNAAGMGSVNFGSTPSSKSPRPRTLSVSATDDPRGPKRRALSSIRDDTLPCTNTHSNTYTKATNLQPDPIRLNLEDPQVPSHDHTKNHTSGLVVLPSQSVFQPPVHNLRGLSPSEPLNFPGSQQLFLLPNPGGQSHFTPSSNALTSNSSAYLYGAARLHIPPESEPPIPPIHSIHPRTVPSAISVHPPAHARRIVSTPAPTRAHLPLNREAHHAHQPSPDALADAPHFRWHDPHDTLSSPISGDYTVFGPSAHRQQMMKLDASFDETEDEYFNNSQDVVPDPCTLLTNDNDYVIWKRQHQPAKLFPGGPAYLCQSTCQFLLREGRHGKCTELWEEGLAIRYYQYKCPPEPGLTGALLLPTHSGKKSLYHITYKELRVDIFLGARNNASLHRIYDFTGDDHQLVEAITPRLAYYQSQQDELKGGVCAWRIVAYSRADLDGHSWLDILHFHLKNHPVYAIPNVHSGTLSSRPDLGPLHAGSRSKIDGTALSNTPLGGDLPSVAPDTLQNGGTTFQRLISVPSMAYRQSAHNGSELSLPVPSSAATVSQASVSSLNTDTRPPAVTKPPRLSGRTRSVSHESVAPRTGDRALSSAPDSVDTNSPPDISQAIKRELDGTFIAMK</sequence>
<feature type="compositionally biased region" description="Low complexity" evidence="1">
    <location>
        <begin position="59"/>
        <end position="72"/>
    </location>
</feature>
<feature type="region of interest" description="Disordered" evidence="1">
    <location>
        <begin position="33"/>
        <end position="110"/>
    </location>
</feature>
<evidence type="ECO:0000313" key="2">
    <source>
        <dbReference type="EMBL" id="CAE6485690.1"/>
    </source>
</evidence>
<protein>
    <submittedName>
        <fullName evidence="2">Uncharacterized protein</fullName>
    </submittedName>
</protein>
<evidence type="ECO:0000313" key="3">
    <source>
        <dbReference type="Proteomes" id="UP000663850"/>
    </source>
</evidence>
<feature type="compositionally biased region" description="Polar residues" evidence="1">
    <location>
        <begin position="637"/>
        <end position="648"/>
    </location>
</feature>
<reference evidence="2" key="1">
    <citation type="submission" date="2021-01" db="EMBL/GenBank/DDBJ databases">
        <authorList>
            <person name="Kaushik A."/>
        </authorList>
    </citation>
    <scope>NUCLEOTIDE SEQUENCE</scope>
    <source>
        <strain evidence="2">Type strain: AG8-Rh-89/</strain>
    </source>
</reference>
<dbReference type="Proteomes" id="UP000663850">
    <property type="component" value="Unassembled WGS sequence"/>
</dbReference>
<comment type="caution">
    <text evidence="2">The sequence shown here is derived from an EMBL/GenBank/DDBJ whole genome shotgun (WGS) entry which is preliminary data.</text>
</comment>
<name>A0A8H3CMQ7_9AGAM</name>
<organism evidence="2 3">
    <name type="scientific">Rhizoctonia solani</name>
    <dbReference type="NCBI Taxonomy" id="456999"/>
    <lineage>
        <taxon>Eukaryota</taxon>
        <taxon>Fungi</taxon>
        <taxon>Dikarya</taxon>
        <taxon>Basidiomycota</taxon>
        <taxon>Agaricomycotina</taxon>
        <taxon>Agaricomycetes</taxon>
        <taxon>Cantharellales</taxon>
        <taxon>Ceratobasidiaceae</taxon>
        <taxon>Rhizoctonia</taxon>
    </lineage>
</organism>
<evidence type="ECO:0000256" key="1">
    <source>
        <dbReference type="SAM" id="MobiDB-lite"/>
    </source>
</evidence>
<accession>A0A8H3CMQ7</accession>
<feature type="compositionally biased region" description="Basic and acidic residues" evidence="1">
    <location>
        <begin position="272"/>
        <end position="281"/>
    </location>
</feature>
<feature type="compositionally biased region" description="Polar residues" evidence="1">
    <location>
        <begin position="96"/>
        <end position="110"/>
    </location>
</feature>
<dbReference type="AlphaFoldDB" id="A0A8H3CMQ7"/>
<gene>
    <name evidence="2" type="ORF">RDB_LOCUS79499</name>
</gene>
<proteinExistence type="predicted"/>